<gene>
    <name evidence="2" type="ORF">PF008_g30754</name>
</gene>
<protein>
    <submittedName>
        <fullName evidence="2">Uncharacterized protein</fullName>
    </submittedName>
</protein>
<name>A0A6G0Q4Q6_9STRA</name>
<organism evidence="2 3">
    <name type="scientific">Phytophthora fragariae</name>
    <dbReference type="NCBI Taxonomy" id="53985"/>
    <lineage>
        <taxon>Eukaryota</taxon>
        <taxon>Sar</taxon>
        <taxon>Stramenopiles</taxon>
        <taxon>Oomycota</taxon>
        <taxon>Peronosporomycetes</taxon>
        <taxon>Peronosporales</taxon>
        <taxon>Peronosporaceae</taxon>
        <taxon>Phytophthora</taxon>
    </lineage>
</organism>
<keyword evidence="1" id="KW-1133">Transmembrane helix</keyword>
<feature type="transmembrane region" description="Helical" evidence="1">
    <location>
        <begin position="15"/>
        <end position="36"/>
    </location>
</feature>
<evidence type="ECO:0000256" key="1">
    <source>
        <dbReference type="SAM" id="Phobius"/>
    </source>
</evidence>
<dbReference type="EMBL" id="QXFY01006092">
    <property type="protein sequence ID" value="KAE9269852.1"/>
    <property type="molecule type" value="Genomic_DNA"/>
</dbReference>
<comment type="caution">
    <text evidence="2">The sequence shown here is derived from an EMBL/GenBank/DDBJ whole genome shotgun (WGS) entry which is preliminary data.</text>
</comment>
<reference evidence="2 3" key="1">
    <citation type="submission" date="2018-09" db="EMBL/GenBank/DDBJ databases">
        <title>Genomic investigation of the strawberry pathogen Phytophthora fragariae indicates pathogenicity is determined by transcriptional variation in three key races.</title>
        <authorList>
            <person name="Adams T.M."/>
            <person name="Armitage A.D."/>
            <person name="Sobczyk M.K."/>
            <person name="Bates H.J."/>
            <person name="Dunwell J.M."/>
            <person name="Nellist C.F."/>
            <person name="Harrison R.J."/>
        </authorList>
    </citation>
    <scope>NUCLEOTIDE SEQUENCE [LARGE SCALE GENOMIC DNA]</scope>
    <source>
        <strain evidence="2 3">NOV-77</strain>
    </source>
</reference>
<sequence>MHGARPTTYRSGPLIFPWATGTYRILVVLTLGLLPCRSAAACASLRAPLWRSALGMVPRIPPRAVLFKVTCRKWKFCMCATRKYRGTGSVLVR</sequence>
<accession>A0A6G0Q4Q6</accession>
<keyword evidence="1" id="KW-0812">Transmembrane</keyword>
<dbReference type="Proteomes" id="UP000486351">
    <property type="component" value="Unassembled WGS sequence"/>
</dbReference>
<keyword evidence="1" id="KW-0472">Membrane</keyword>
<evidence type="ECO:0000313" key="2">
    <source>
        <dbReference type="EMBL" id="KAE9269852.1"/>
    </source>
</evidence>
<dbReference type="AlphaFoldDB" id="A0A6G0Q4Q6"/>
<evidence type="ECO:0000313" key="3">
    <source>
        <dbReference type="Proteomes" id="UP000486351"/>
    </source>
</evidence>
<proteinExistence type="predicted"/>